<evidence type="ECO:0000313" key="2">
    <source>
        <dbReference type="EMBL" id="PVU94243.1"/>
    </source>
</evidence>
<feature type="compositionally biased region" description="Low complexity" evidence="1">
    <location>
        <begin position="82"/>
        <end position="94"/>
    </location>
</feature>
<dbReference type="OrthoDB" id="439808at2759"/>
<feature type="region of interest" description="Disordered" evidence="1">
    <location>
        <begin position="1"/>
        <end position="32"/>
    </location>
</feature>
<feature type="compositionally biased region" description="Polar residues" evidence="1">
    <location>
        <begin position="406"/>
        <end position="424"/>
    </location>
</feature>
<feature type="region of interest" description="Disordered" evidence="1">
    <location>
        <begin position="44"/>
        <end position="127"/>
    </location>
</feature>
<feature type="compositionally biased region" description="Polar residues" evidence="1">
    <location>
        <begin position="513"/>
        <end position="525"/>
    </location>
</feature>
<dbReference type="EMBL" id="MBFR01000098">
    <property type="protein sequence ID" value="PVU94243.1"/>
    <property type="molecule type" value="Genomic_DNA"/>
</dbReference>
<comment type="caution">
    <text evidence="2">The sequence shown here is derived from an EMBL/GenBank/DDBJ whole genome shotgun (WGS) entry which is preliminary data.</text>
</comment>
<feature type="compositionally biased region" description="Low complexity" evidence="1">
    <location>
        <begin position="393"/>
        <end position="405"/>
    </location>
</feature>
<feature type="compositionally biased region" description="Low complexity" evidence="1">
    <location>
        <begin position="501"/>
        <end position="512"/>
    </location>
</feature>
<reference evidence="2 3" key="1">
    <citation type="journal article" date="2018" name="MBio">
        <title>Comparative Genomics Reveals the Core Gene Toolbox for the Fungus-Insect Symbiosis.</title>
        <authorList>
            <person name="Wang Y."/>
            <person name="Stata M."/>
            <person name="Wang W."/>
            <person name="Stajich J.E."/>
            <person name="White M.M."/>
            <person name="Moncalvo J.M."/>
        </authorList>
    </citation>
    <scope>NUCLEOTIDE SEQUENCE [LARGE SCALE GENOMIC DNA]</scope>
    <source>
        <strain evidence="2 3">SWE-8-4</strain>
    </source>
</reference>
<keyword evidence="3" id="KW-1185">Reference proteome</keyword>
<gene>
    <name evidence="2" type="ORF">BB561_002711</name>
</gene>
<feature type="compositionally biased region" description="Basic and acidic residues" evidence="1">
    <location>
        <begin position="109"/>
        <end position="122"/>
    </location>
</feature>
<name>A0A2T9YPF6_9FUNG</name>
<organism evidence="2 3">
    <name type="scientific">Smittium simulii</name>
    <dbReference type="NCBI Taxonomy" id="133385"/>
    <lineage>
        <taxon>Eukaryota</taxon>
        <taxon>Fungi</taxon>
        <taxon>Fungi incertae sedis</taxon>
        <taxon>Zoopagomycota</taxon>
        <taxon>Kickxellomycotina</taxon>
        <taxon>Harpellomycetes</taxon>
        <taxon>Harpellales</taxon>
        <taxon>Legeriomycetaceae</taxon>
        <taxon>Smittium</taxon>
    </lineage>
</organism>
<evidence type="ECO:0000313" key="3">
    <source>
        <dbReference type="Proteomes" id="UP000245383"/>
    </source>
</evidence>
<feature type="compositionally biased region" description="Polar residues" evidence="1">
    <location>
        <begin position="50"/>
        <end position="65"/>
    </location>
</feature>
<dbReference type="InterPro" id="IPR035979">
    <property type="entry name" value="RBD_domain_sf"/>
</dbReference>
<evidence type="ECO:0000256" key="1">
    <source>
        <dbReference type="SAM" id="MobiDB-lite"/>
    </source>
</evidence>
<feature type="compositionally biased region" description="Low complexity" evidence="1">
    <location>
        <begin position="1"/>
        <end position="18"/>
    </location>
</feature>
<dbReference type="AlphaFoldDB" id="A0A2T9YPF6"/>
<dbReference type="Proteomes" id="UP000245383">
    <property type="component" value="Unassembled WGS sequence"/>
</dbReference>
<proteinExistence type="predicted"/>
<dbReference type="SUPFAM" id="SSF54928">
    <property type="entry name" value="RNA-binding domain, RBD"/>
    <property type="match status" value="1"/>
</dbReference>
<dbReference type="GO" id="GO:0003676">
    <property type="term" value="F:nucleic acid binding"/>
    <property type="evidence" value="ECO:0007669"/>
    <property type="project" value="InterPro"/>
</dbReference>
<accession>A0A2T9YPF6</accession>
<evidence type="ECO:0008006" key="4">
    <source>
        <dbReference type="Google" id="ProtNLM"/>
    </source>
</evidence>
<protein>
    <recommendedName>
        <fullName evidence="4">RRM domain-containing protein</fullName>
    </recommendedName>
</protein>
<sequence>MNNYENNNAPNNMSYNGNPRNRNPHKPAWNNKYFDKKADSQRHFNGNAAYGNNSRTFAKNHQINNRKPFKNYDNNDPEARSYNNPPYQENYNNNSFNHKPRPTNFNSSWKDDHYNSREDKFKGGNGGYKRKYYFDRDQESSNDTGSNGIFSGNNDYDFRNNPYQNSKMNSGGPSNFNKFGNSQEKSQPLYDNRRSALGICAPPPPPEPIQGRSILVQISPPNIDMFSTISNQRGISFFNFQDLRSARTAWEKMQNYTIDNYYINVRYSLPKANIHSQLPSVMKFQGTILVVLEANYGEAIDQEDEHIFKQNGEIRSIYTLEGRQNTRVIEYFDLRSAESAYNSLHEFNLNGKGKLHVIYFWDGSLGGWPPLPPRNYQKNENSQHFKKNNNHFGSPNPNYGNNSSNQFQEHQNQPMYNSGYSNKKLTNQYNRNENISNPNMDNYGNDNYKKMKWNSNTNDQNNFNGGYSPNKPFVGQAHFNANDQGRGFNDYAYNGDDGASNNYQRNDNPNNNEMSNHQIPNYSNNQHSTLSNITALSTLNALSAISAIANSAPNNTSSPDRSSINFSSNNDGSKFDTASNSTIAENATNLQLISALIAQQQKKNTPDILSNVGETNIPLTQNDESKDITTLNTDINETLIENQDNKPDASQNETNSLVTLDSENQTMDTPKLSLPEEILQTNYKETDSLPTLVDTATISSEDNSNIPYQNQESADILTQVDDKVATQSLDENLDTNTHVVSEDIELLNSNSVSLLNDGSNSTNSKPRILASTKEGNAQIAELLDILSQVKNQ</sequence>
<feature type="region of interest" description="Disordered" evidence="1">
    <location>
        <begin position="496"/>
        <end position="525"/>
    </location>
</feature>
<feature type="region of interest" description="Disordered" evidence="1">
    <location>
        <begin position="372"/>
        <end position="424"/>
    </location>
</feature>